<proteinExistence type="predicted"/>
<organism evidence="1 2">
    <name type="scientific">Setomelanomma holmii</name>
    <dbReference type="NCBI Taxonomy" id="210430"/>
    <lineage>
        <taxon>Eukaryota</taxon>
        <taxon>Fungi</taxon>
        <taxon>Dikarya</taxon>
        <taxon>Ascomycota</taxon>
        <taxon>Pezizomycotina</taxon>
        <taxon>Dothideomycetes</taxon>
        <taxon>Pleosporomycetidae</taxon>
        <taxon>Pleosporales</taxon>
        <taxon>Pleosporineae</taxon>
        <taxon>Phaeosphaeriaceae</taxon>
        <taxon>Setomelanomma</taxon>
    </lineage>
</organism>
<accession>A0A9P4LPV8</accession>
<dbReference type="AlphaFoldDB" id="A0A9P4LPV8"/>
<dbReference type="Proteomes" id="UP000799777">
    <property type="component" value="Unassembled WGS sequence"/>
</dbReference>
<gene>
    <name evidence="1" type="ORF">EK21DRAFT_109011</name>
</gene>
<name>A0A9P4LPV8_9PLEO</name>
<comment type="caution">
    <text evidence="1">The sequence shown here is derived from an EMBL/GenBank/DDBJ whole genome shotgun (WGS) entry which is preliminary data.</text>
</comment>
<dbReference type="EMBL" id="ML978166">
    <property type="protein sequence ID" value="KAF2033543.1"/>
    <property type="molecule type" value="Genomic_DNA"/>
</dbReference>
<reference evidence="1" key="1">
    <citation type="journal article" date="2020" name="Stud. Mycol.">
        <title>101 Dothideomycetes genomes: a test case for predicting lifestyles and emergence of pathogens.</title>
        <authorList>
            <person name="Haridas S."/>
            <person name="Albert R."/>
            <person name="Binder M."/>
            <person name="Bloem J."/>
            <person name="Labutti K."/>
            <person name="Salamov A."/>
            <person name="Andreopoulos B."/>
            <person name="Baker S."/>
            <person name="Barry K."/>
            <person name="Bills G."/>
            <person name="Bluhm B."/>
            <person name="Cannon C."/>
            <person name="Castanera R."/>
            <person name="Culley D."/>
            <person name="Daum C."/>
            <person name="Ezra D."/>
            <person name="Gonzalez J."/>
            <person name="Henrissat B."/>
            <person name="Kuo A."/>
            <person name="Liang C."/>
            <person name="Lipzen A."/>
            <person name="Lutzoni F."/>
            <person name="Magnuson J."/>
            <person name="Mondo S."/>
            <person name="Nolan M."/>
            <person name="Ohm R."/>
            <person name="Pangilinan J."/>
            <person name="Park H.-J."/>
            <person name="Ramirez L."/>
            <person name="Alfaro M."/>
            <person name="Sun H."/>
            <person name="Tritt A."/>
            <person name="Yoshinaga Y."/>
            <person name="Zwiers L.-H."/>
            <person name="Turgeon B."/>
            <person name="Goodwin S."/>
            <person name="Spatafora J."/>
            <person name="Crous P."/>
            <person name="Grigoriev I."/>
        </authorList>
    </citation>
    <scope>NUCLEOTIDE SEQUENCE</scope>
    <source>
        <strain evidence="1">CBS 110217</strain>
    </source>
</reference>
<protein>
    <submittedName>
        <fullName evidence="1">Uncharacterized protein</fullName>
    </submittedName>
</protein>
<evidence type="ECO:0000313" key="2">
    <source>
        <dbReference type="Proteomes" id="UP000799777"/>
    </source>
</evidence>
<keyword evidence="2" id="KW-1185">Reference proteome</keyword>
<evidence type="ECO:0000313" key="1">
    <source>
        <dbReference type="EMBL" id="KAF2033543.1"/>
    </source>
</evidence>
<sequence length="321" mass="36211">MEHGKAEKYQQKFTLLGLSSSLLLDNAVSVYWRSLRLELVTMIYALHSILSIKDNIPELKLPESDDFEVDVAKEALFGVDNSGGARAHQNKPLEHRLARAMLSSAGFLDISKMVEYRIPQFPSQCGDPQLGVLKNQVVHLKKGRMDVQFLFLTCNDCGKVFRAPYYECTLGCRHVDFDETGEDFAVCATCFRTTTHEQAHLRRKRLQSDISESVARELCTCPEVDNPLHVSLVLEGIKGKDIDAWFEERQKSGLTLEGHVRTCQYLAMQAKRRACVESVNGLEDKAQIKKLGKEDGKYEPRFGDRIQAAFKSHAREALSDG</sequence>